<sequence>MQAMLVGPCLRGFSQGVLSGRVVGNHVLRGFKATEDVRNWGGQCNWGINRS</sequence>
<gene>
    <name evidence="1" type="ORF">L1049_025566</name>
</gene>
<organism evidence="1 2">
    <name type="scientific">Liquidambar formosana</name>
    <name type="common">Formosan gum</name>
    <dbReference type="NCBI Taxonomy" id="63359"/>
    <lineage>
        <taxon>Eukaryota</taxon>
        <taxon>Viridiplantae</taxon>
        <taxon>Streptophyta</taxon>
        <taxon>Embryophyta</taxon>
        <taxon>Tracheophyta</taxon>
        <taxon>Spermatophyta</taxon>
        <taxon>Magnoliopsida</taxon>
        <taxon>eudicotyledons</taxon>
        <taxon>Gunneridae</taxon>
        <taxon>Pentapetalae</taxon>
        <taxon>Saxifragales</taxon>
        <taxon>Altingiaceae</taxon>
        <taxon>Liquidambar</taxon>
    </lineage>
</organism>
<reference evidence="1 2" key="1">
    <citation type="journal article" date="2024" name="Plant J.">
        <title>Genome sequences and population genomics reveal climatic adaptation and genomic divergence between two closely related sweetgum species.</title>
        <authorList>
            <person name="Xu W.Q."/>
            <person name="Ren C.Q."/>
            <person name="Zhang X.Y."/>
            <person name="Comes H.P."/>
            <person name="Liu X.H."/>
            <person name="Li Y.G."/>
            <person name="Kettle C.J."/>
            <person name="Jalonen R."/>
            <person name="Gaisberger H."/>
            <person name="Ma Y.Z."/>
            <person name="Qiu Y.X."/>
        </authorList>
    </citation>
    <scope>NUCLEOTIDE SEQUENCE [LARGE SCALE GENOMIC DNA]</scope>
    <source>
        <strain evidence="1">Hangzhou</strain>
    </source>
</reference>
<dbReference type="Proteomes" id="UP001415857">
    <property type="component" value="Unassembled WGS sequence"/>
</dbReference>
<protein>
    <submittedName>
        <fullName evidence="1">Uncharacterized protein</fullName>
    </submittedName>
</protein>
<accession>A0AAP0NC29</accession>
<evidence type="ECO:0000313" key="1">
    <source>
        <dbReference type="EMBL" id="KAK9269993.1"/>
    </source>
</evidence>
<keyword evidence="2" id="KW-1185">Reference proteome</keyword>
<dbReference type="AlphaFoldDB" id="A0AAP0NC29"/>
<name>A0AAP0NC29_LIQFO</name>
<dbReference type="EMBL" id="JBBPBK010000014">
    <property type="protein sequence ID" value="KAK9269993.1"/>
    <property type="molecule type" value="Genomic_DNA"/>
</dbReference>
<evidence type="ECO:0000313" key="2">
    <source>
        <dbReference type="Proteomes" id="UP001415857"/>
    </source>
</evidence>
<proteinExistence type="predicted"/>
<comment type="caution">
    <text evidence="1">The sequence shown here is derived from an EMBL/GenBank/DDBJ whole genome shotgun (WGS) entry which is preliminary data.</text>
</comment>